<dbReference type="PANTHER" id="PTHR14226:SF57">
    <property type="entry name" value="BLR7027 PROTEIN"/>
    <property type="match status" value="1"/>
</dbReference>
<evidence type="ECO:0000256" key="1">
    <source>
        <dbReference type="ARBA" id="ARBA00022801"/>
    </source>
</evidence>
<protein>
    <submittedName>
        <fullName evidence="6">Patatin-like phospholipase family protein</fullName>
    </submittedName>
</protein>
<keyword evidence="1 4" id="KW-0378">Hydrolase</keyword>
<dbReference type="InterPro" id="IPR016035">
    <property type="entry name" value="Acyl_Trfase/lysoPLipase"/>
</dbReference>
<feature type="active site" description="Nucleophile" evidence="4">
    <location>
        <position position="41"/>
    </location>
</feature>
<evidence type="ECO:0000256" key="4">
    <source>
        <dbReference type="PROSITE-ProRule" id="PRU01161"/>
    </source>
</evidence>
<name>A0A6N7EGI8_9MICO</name>
<feature type="short sequence motif" description="GXSXG" evidence="4">
    <location>
        <begin position="39"/>
        <end position="43"/>
    </location>
</feature>
<organism evidence="6 7">
    <name type="scientific">Georgenia subflava</name>
    <dbReference type="NCBI Taxonomy" id="1622177"/>
    <lineage>
        <taxon>Bacteria</taxon>
        <taxon>Bacillati</taxon>
        <taxon>Actinomycetota</taxon>
        <taxon>Actinomycetes</taxon>
        <taxon>Micrococcales</taxon>
        <taxon>Bogoriellaceae</taxon>
        <taxon>Georgenia</taxon>
    </lineage>
</organism>
<proteinExistence type="predicted"/>
<dbReference type="Pfam" id="PF01734">
    <property type="entry name" value="Patatin"/>
    <property type="match status" value="1"/>
</dbReference>
<keyword evidence="7" id="KW-1185">Reference proteome</keyword>
<dbReference type="CDD" id="cd07209">
    <property type="entry name" value="Pat_hypo_Ecoli_Z1214_like"/>
    <property type="match status" value="1"/>
</dbReference>
<keyword evidence="3 4" id="KW-0443">Lipid metabolism</keyword>
<evidence type="ECO:0000259" key="5">
    <source>
        <dbReference type="PROSITE" id="PS51635"/>
    </source>
</evidence>
<dbReference type="GO" id="GO:0016042">
    <property type="term" value="P:lipid catabolic process"/>
    <property type="evidence" value="ECO:0007669"/>
    <property type="project" value="UniProtKB-UniRule"/>
</dbReference>
<dbReference type="RefSeq" id="WP_152194586.1">
    <property type="nucleotide sequence ID" value="NZ_VUKD01000002.1"/>
</dbReference>
<keyword evidence="2 4" id="KW-0442">Lipid degradation</keyword>
<dbReference type="OrthoDB" id="4080114at2"/>
<dbReference type="SUPFAM" id="SSF52151">
    <property type="entry name" value="FabD/lysophospholipase-like"/>
    <property type="match status" value="1"/>
</dbReference>
<comment type="caution">
    <text evidence="6">The sequence shown here is derived from an EMBL/GenBank/DDBJ whole genome shotgun (WGS) entry which is preliminary data.</text>
</comment>
<dbReference type="InterPro" id="IPR050301">
    <property type="entry name" value="NTE"/>
</dbReference>
<dbReference type="EMBL" id="WHPC01000029">
    <property type="protein sequence ID" value="MPV37239.1"/>
    <property type="molecule type" value="Genomic_DNA"/>
</dbReference>
<dbReference type="AlphaFoldDB" id="A0A6N7EGI8"/>
<dbReference type="Gene3D" id="3.40.1090.10">
    <property type="entry name" value="Cytosolic phospholipase A2 catalytic domain"/>
    <property type="match status" value="2"/>
</dbReference>
<dbReference type="Proteomes" id="UP000437709">
    <property type="component" value="Unassembled WGS sequence"/>
</dbReference>
<evidence type="ECO:0000313" key="7">
    <source>
        <dbReference type="Proteomes" id="UP000437709"/>
    </source>
</evidence>
<evidence type="ECO:0000256" key="2">
    <source>
        <dbReference type="ARBA" id="ARBA00022963"/>
    </source>
</evidence>
<dbReference type="GO" id="GO:0016787">
    <property type="term" value="F:hydrolase activity"/>
    <property type="evidence" value="ECO:0007669"/>
    <property type="project" value="UniProtKB-UniRule"/>
</dbReference>
<feature type="short sequence motif" description="GXGXXG" evidence="4">
    <location>
        <begin position="12"/>
        <end position="17"/>
    </location>
</feature>
<feature type="domain" description="PNPLA" evidence="5">
    <location>
        <begin position="8"/>
        <end position="179"/>
    </location>
</feature>
<sequence>MAASPVAFVLGGGGVRGAAEVGMLQALLEAGIRPDLVVGTSIGAVNGALLAAEPTPAVVERLRRAWTSPAAKAVYGDSLGRQLRRLVSTRTHLNSPEPLRRLLEDELGEIRTFEQLAVPLHVVAASIERAAEHWFDSGPLIPAVLASAAVPGVLPAARIGDEHFMDGGLVNSIPLEAAVRSGAQTVYVLQVGRIEEPLSAPERALDTARVAFEVARRHRFARDLTLVPEGVKVHVLPSGGPLDGDEKVRSYRQMSTATRRMERAYAATRDYLGAVELG</sequence>
<feature type="active site" description="Proton acceptor" evidence="4">
    <location>
        <position position="166"/>
    </location>
</feature>
<dbReference type="InterPro" id="IPR002641">
    <property type="entry name" value="PNPLA_dom"/>
</dbReference>
<evidence type="ECO:0000313" key="6">
    <source>
        <dbReference type="EMBL" id="MPV37239.1"/>
    </source>
</evidence>
<evidence type="ECO:0000256" key="3">
    <source>
        <dbReference type="ARBA" id="ARBA00023098"/>
    </source>
</evidence>
<accession>A0A6N7EGI8</accession>
<dbReference type="PANTHER" id="PTHR14226">
    <property type="entry name" value="NEUROPATHY TARGET ESTERASE/SWISS CHEESE D.MELANOGASTER"/>
    <property type="match status" value="1"/>
</dbReference>
<feature type="short sequence motif" description="DGA/G" evidence="4">
    <location>
        <begin position="166"/>
        <end position="168"/>
    </location>
</feature>
<dbReference type="PROSITE" id="PS51635">
    <property type="entry name" value="PNPLA"/>
    <property type="match status" value="1"/>
</dbReference>
<gene>
    <name evidence="6" type="ORF">GB881_09265</name>
</gene>
<reference evidence="6 7" key="1">
    <citation type="submission" date="2019-10" db="EMBL/GenBank/DDBJ databases">
        <title>Georgenia wutianyii sp. nov. and Georgenia yuyongxinii sp. nov. isolated from plateau pika (Ochotona curzoniae) in the Qinghai-Tibet plateau of China.</title>
        <authorList>
            <person name="Tian Z."/>
        </authorList>
    </citation>
    <scope>NUCLEOTIDE SEQUENCE [LARGE SCALE GENOMIC DNA]</scope>
    <source>
        <strain evidence="6 7">JCM 19765</strain>
    </source>
</reference>